<feature type="region of interest" description="Disordered" evidence="1">
    <location>
        <begin position="22"/>
        <end position="65"/>
    </location>
</feature>
<organism evidence="2 3">
    <name type="scientific">Penicillium subrubescens</name>
    <dbReference type="NCBI Taxonomy" id="1316194"/>
    <lineage>
        <taxon>Eukaryota</taxon>
        <taxon>Fungi</taxon>
        <taxon>Dikarya</taxon>
        <taxon>Ascomycota</taxon>
        <taxon>Pezizomycotina</taxon>
        <taxon>Eurotiomycetes</taxon>
        <taxon>Eurotiomycetidae</taxon>
        <taxon>Eurotiales</taxon>
        <taxon>Aspergillaceae</taxon>
        <taxon>Penicillium</taxon>
    </lineage>
</organism>
<feature type="compositionally biased region" description="Polar residues" evidence="1">
    <location>
        <begin position="174"/>
        <end position="195"/>
    </location>
</feature>
<feature type="compositionally biased region" description="Pro residues" evidence="1">
    <location>
        <begin position="48"/>
        <end position="61"/>
    </location>
</feature>
<gene>
    <name evidence="2" type="ORF">PENSUB_3972</name>
</gene>
<name>A0A1Q5UDX8_9EURO</name>
<dbReference type="Proteomes" id="UP000186955">
    <property type="component" value="Unassembled WGS sequence"/>
</dbReference>
<feature type="compositionally biased region" description="Pro residues" evidence="1">
    <location>
        <begin position="27"/>
        <end position="40"/>
    </location>
</feature>
<reference evidence="2 3" key="1">
    <citation type="submission" date="2016-10" db="EMBL/GenBank/DDBJ databases">
        <title>Genome sequence of the ascomycete fungus Penicillium subrubescens.</title>
        <authorList>
            <person name="De Vries R.P."/>
            <person name="Peng M."/>
            <person name="Dilokpimol A."/>
            <person name="Hilden K."/>
            <person name="Makela M.R."/>
            <person name="Grigoriev I."/>
            <person name="Riley R."/>
            <person name="Granchi Z."/>
        </authorList>
    </citation>
    <scope>NUCLEOTIDE SEQUENCE [LARGE SCALE GENOMIC DNA]</scope>
    <source>
        <strain evidence="2 3">CBS 132785</strain>
    </source>
</reference>
<dbReference type="AlphaFoldDB" id="A0A1Q5UDX8"/>
<protein>
    <submittedName>
        <fullName evidence="2">Uncharacterized protein</fullName>
    </submittedName>
</protein>
<keyword evidence="3" id="KW-1185">Reference proteome</keyword>
<evidence type="ECO:0000313" key="2">
    <source>
        <dbReference type="EMBL" id="OKP10669.1"/>
    </source>
</evidence>
<feature type="region of interest" description="Disordered" evidence="1">
    <location>
        <begin position="128"/>
        <end position="195"/>
    </location>
</feature>
<dbReference type="EMBL" id="MNBE01000313">
    <property type="protein sequence ID" value="OKP10669.1"/>
    <property type="molecule type" value="Genomic_DNA"/>
</dbReference>
<comment type="caution">
    <text evidence="2">The sequence shown here is derived from an EMBL/GenBank/DDBJ whole genome shotgun (WGS) entry which is preliminary data.</text>
</comment>
<evidence type="ECO:0000313" key="3">
    <source>
        <dbReference type="Proteomes" id="UP000186955"/>
    </source>
</evidence>
<evidence type="ECO:0000256" key="1">
    <source>
        <dbReference type="SAM" id="MobiDB-lite"/>
    </source>
</evidence>
<proteinExistence type="predicted"/>
<accession>A0A1Q5UDX8</accession>
<sequence>MIGHDLSETDFSLLLDQSFGLAEDPVIAPPEPPIFEPPPETPEEKEPSPPALPPVPPPAPPARFYDSRELGQEDINAFAASHGYTLTVRRSDPTKVDLVCSRWPNPARERKTNGTNCPFRLQFRKRAGAPQKPGYIILSDDPPPQAGWELRIQNGEHNHWPQAPAKKKRKKSEISGSSKPQESPSTNVECSQPQP</sequence>